<dbReference type="InterPro" id="IPR011033">
    <property type="entry name" value="PRC_barrel-like_sf"/>
</dbReference>
<name>A0A4R2H8M7_9SPHI</name>
<dbReference type="EMBL" id="BMJO01000006">
    <property type="protein sequence ID" value="GGE65779.1"/>
    <property type="molecule type" value="Genomic_DNA"/>
</dbReference>
<dbReference type="OrthoDB" id="1422173at2"/>
<evidence type="ECO:0000259" key="1">
    <source>
        <dbReference type="Pfam" id="PF05239"/>
    </source>
</evidence>
<reference evidence="2" key="1">
    <citation type="journal article" date="2014" name="Int. J. Syst. Evol. Microbiol.">
        <title>Complete genome of a new Firmicutes species belonging to the dominant human colonic microbiota ('Ruminococcus bicirculans') reveals two chromosomes and a selective capacity to utilize plant glucans.</title>
        <authorList>
            <consortium name="NISC Comparative Sequencing Program"/>
            <person name="Wegmann U."/>
            <person name="Louis P."/>
            <person name="Goesmann A."/>
            <person name="Henrissat B."/>
            <person name="Duncan S.H."/>
            <person name="Flint H.J."/>
        </authorList>
    </citation>
    <scope>NUCLEOTIDE SEQUENCE</scope>
    <source>
        <strain evidence="2">CGMCC 1.15644</strain>
    </source>
</reference>
<evidence type="ECO:0000313" key="3">
    <source>
        <dbReference type="EMBL" id="TCO22601.1"/>
    </source>
</evidence>
<dbReference type="InterPro" id="IPR027275">
    <property type="entry name" value="PRC-brl_dom"/>
</dbReference>
<dbReference type="GO" id="GO:0030077">
    <property type="term" value="C:plasma membrane light-harvesting complex"/>
    <property type="evidence" value="ECO:0007669"/>
    <property type="project" value="InterPro"/>
</dbReference>
<evidence type="ECO:0000313" key="5">
    <source>
        <dbReference type="Proteomes" id="UP000622648"/>
    </source>
</evidence>
<dbReference type="Proteomes" id="UP000622648">
    <property type="component" value="Unassembled WGS sequence"/>
</dbReference>
<reference evidence="3 4" key="3">
    <citation type="submission" date="2019-03" db="EMBL/GenBank/DDBJ databases">
        <title>Genomic Encyclopedia of Type Strains, Phase IV (KMG-IV): sequencing the most valuable type-strain genomes for metagenomic binning, comparative biology and taxonomic classification.</title>
        <authorList>
            <person name="Goeker M."/>
        </authorList>
    </citation>
    <scope>NUCLEOTIDE SEQUENCE [LARGE SCALE GENOMIC DNA]</scope>
    <source>
        <strain evidence="3 4">DSM 103236</strain>
    </source>
</reference>
<protein>
    <submittedName>
        <fullName evidence="3">PRC-barrel domain protein</fullName>
    </submittedName>
</protein>
<reference evidence="5" key="2">
    <citation type="journal article" date="2019" name="Int. J. Syst. Evol. Microbiol.">
        <title>The Global Catalogue of Microorganisms (GCM) 10K type strain sequencing project: providing services to taxonomists for standard genome sequencing and annotation.</title>
        <authorList>
            <consortium name="The Broad Institute Genomics Platform"/>
            <consortium name="The Broad Institute Genome Sequencing Center for Infectious Disease"/>
            <person name="Wu L."/>
            <person name="Ma J."/>
        </authorList>
    </citation>
    <scope>NUCLEOTIDE SEQUENCE [LARGE SCALE GENOMIC DNA]</scope>
    <source>
        <strain evidence="5">CGMCC 1.15644</strain>
    </source>
</reference>
<reference evidence="2" key="4">
    <citation type="submission" date="2024-05" db="EMBL/GenBank/DDBJ databases">
        <authorList>
            <person name="Sun Q."/>
            <person name="Zhou Y."/>
        </authorList>
    </citation>
    <scope>NUCLEOTIDE SEQUENCE</scope>
    <source>
        <strain evidence="2">CGMCC 1.15644</strain>
    </source>
</reference>
<proteinExistence type="predicted"/>
<dbReference type="GO" id="GO:0019684">
    <property type="term" value="P:photosynthesis, light reaction"/>
    <property type="evidence" value="ECO:0007669"/>
    <property type="project" value="InterPro"/>
</dbReference>
<comment type="caution">
    <text evidence="3">The sequence shown here is derived from an EMBL/GenBank/DDBJ whole genome shotgun (WGS) entry which is preliminary data.</text>
</comment>
<dbReference type="AlphaFoldDB" id="A0A4R2H8M7"/>
<dbReference type="InterPro" id="IPR014747">
    <property type="entry name" value="Bac_photo_RC_H_C"/>
</dbReference>
<keyword evidence="5" id="KW-1185">Reference proteome</keyword>
<dbReference type="Gene3D" id="3.90.50.10">
    <property type="entry name" value="Photosynthetic Reaction Center, subunit H, domain 2"/>
    <property type="match status" value="1"/>
</dbReference>
<dbReference type="Pfam" id="PF05239">
    <property type="entry name" value="PRC"/>
    <property type="match status" value="1"/>
</dbReference>
<evidence type="ECO:0000313" key="2">
    <source>
        <dbReference type="EMBL" id="GGE65779.1"/>
    </source>
</evidence>
<dbReference type="EMBL" id="SLWO01000006">
    <property type="protein sequence ID" value="TCO22601.1"/>
    <property type="molecule type" value="Genomic_DNA"/>
</dbReference>
<dbReference type="Proteomes" id="UP000295684">
    <property type="component" value="Unassembled WGS sequence"/>
</dbReference>
<dbReference type="RefSeq" id="WP_132534571.1">
    <property type="nucleotide sequence ID" value="NZ_BMJO01000006.1"/>
</dbReference>
<accession>A0A4R2H8M7</accession>
<dbReference type="SUPFAM" id="SSF50346">
    <property type="entry name" value="PRC-barrel domain"/>
    <property type="match status" value="1"/>
</dbReference>
<feature type="domain" description="PRC-barrel" evidence="1">
    <location>
        <begin position="26"/>
        <end position="88"/>
    </location>
</feature>
<sequence>MNSGIIEYVNLEELSQGDYKVIDGETDITGWPVRDENGTQVGKVRDLLFDPLQNAIRYIIIDLDQSISGDDEKAILIPIGYANLGDDKKEVILPVMTESQFMAMPRYIIGEVTRDTEVQIRSAIAGSSALGVEEEPVAPEHSEFYRHHHFDRGNVIAMRNASENTNAEKLSTQPIVEATAIPEITDTIETTNTPNLGNEIHSATTLQEFSVDTPDGTFGIEPQENGTYRIFDNEKKIGVIYAEPGEQGVRWRTMDQLGDRFVAMIGEAIRVHNDSSEQL</sequence>
<organism evidence="3 4">
    <name type="scientific">Pedobacter psychrotolerans</name>
    <dbReference type="NCBI Taxonomy" id="1843235"/>
    <lineage>
        <taxon>Bacteria</taxon>
        <taxon>Pseudomonadati</taxon>
        <taxon>Bacteroidota</taxon>
        <taxon>Sphingobacteriia</taxon>
        <taxon>Sphingobacteriales</taxon>
        <taxon>Sphingobacteriaceae</taxon>
        <taxon>Pedobacter</taxon>
    </lineage>
</organism>
<gene>
    <name evidence="3" type="ORF">EV200_106244</name>
    <name evidence="2" type="ORF">GCM10011413_35360</name>
</gene>
<evidence type="ECO:0000313" key="4">
    <source>
        <dbReference type="Proteomes" id="UP000295684"/>
    </source>
</evidence>